<dbReference type="Pfam" id="PF10539">
    <property type="entry name" value="Dev_Cell_Death"/>
    <property type="match status" value="1"/>
</dbReference>
<evidence type="ECO:0000313" key="3">
    <source>
        <dbReference type="EMBL" id="ERN06142.1"/>
    </source>
</evidence>
<sequence length="366" mass="41048">MAKGKFRKKLQKKGHGGTPINPTAKISKKALKKMPTPKKPQKNDAAVDVGEGAIKSQGEASGKISGFIFMCNAKTKADCFRNRVFGLPSNRKEDVEAIKPGTTLFLYDFDFKLLYGIYKATSPGGMNLERGAFGGAFPAQVRFKIVKDCLPVHESAFKEAIVDNYNSKYKFKPELSPRQVKHLSRLFRRVPKPQDQAYGPPPRPIEEIHRAPVPPLPPREIYAPPQTLALDRDRPRYRHVTELTPRELPRLEYRSHRESYRPMVSEYMRSSEPQYVGLTQPEPRYVRLSEPETRYVGFSNGPRYPGSVGHSGASMEREMVVGAYLKPGYGGSVYADSLYRSRVAEIGNAAPVSSHYTFAGSLPRGR</sequence>
<feature type="compositionally biased region" description="Basic residues" evidence="1">
    <location>
        <begin position="26"/>
        <end position="40"/>
    </location>
</feature>
<reference evidence="4" key="1">
    <citation type="journal article" date="2013" name="Science">
        <title>The Amborella genome and the evolution of flowering plants.</title>
        <authorList>
            <consortium name="Amborella Genome Project"/>
        </authorList>
    </citation>
    <scope>NUCLEOTIDE SEQUENCE [LARGE SCALE GENOMIC DNA]</scope>
</reference>
<name>W1P8C8_AMBTC</name>
<dbReference type="Proteomes" id="UP000017836">
    <property type="component" value="Unassembled WGS sequence"/>
</dbReference>
<dbReference type="PROSITE" id="PS51222">
    <property type="entry name" value="DCD"/>
    <property type="match status" value="1"/>
</dbReference>
<dbReference type="InterPro" id="IPR013989">
    <property type="entry name" value="Dev_and_cell_death_domain"/>
</dbReference>
<accession>W1P8C8</accession>
<feature type="region of interest" description="Disordered" evidence="1">
    <location>
        <begin position="1"/>
        <end position="46"/>
    </location>
</feature>
<protein>
    <recommendedName>
        <fullName evidence="2">DCD domain-containing protein</fullName>
    </recommendedName>
</protein>
<feature type="domain" description="DCD" evidence="2">
    <location>
        <begin position="62"/>
        <end position="189"/>
    </location>
</feature>
<dbReference type="PANTHER" id="PTHR46444:SF19">
    <property type="entry name" value="OS02G0745600 PROTEIN"/>
    <property type="match status" value="1"/>
</dbReference>
<dbReference type="AlphaFoldDB" id="W1P8C8"/>
<organism evidence="3 4">
    <name type="scientific">Amborella trichopoda</name>
    <dbReference type="NCBI Taxonomy" id="13333"/>
    <lineage>
        <taxon>Eukaryota</taxon>
        <taxon>Viridiplantae</taxon>
        <taxon>Streptophyta</taxon>
        <taxon>Embryophyta</taxon>
        <taxon>Tracheophyta</taxon>
        <taxon>Spermatophyta</taxon>
        <taxon>Magnoliopsida</taxon>
        <taxon>Amborellales</taxon>
        <taxon>Amborellaceae</taxon>
        <taxon>Amborella</taxon>
    </lineage>
</organism>
<feature type="compositionally biased region" description="Basic residues" evidence="1">
    <location>
        <begin position="1"/>
        <end position="15"/>
    </location>
</feature>
<evidence type="ECO:0000259" key="2">
    <source>
        <dbReference type="PROSITE" id="PS51222"/>
    </source>
</evidence>
<dbReference type="Gramene" id="ERN06142">
    <property type="protein sequence ID" value="ERN06142"/>
    <property type="gene ID" value="AMTR_s00016p00095700"/>
</dbReference>
<evidence type="ECO:0000313" key="4">
    <source>
        <dbReference type="Proteomes" id="UP000017836"/>
    </source>
</evidence>
<dbReference type="SMART" id="SM00767">
    <property type="entry name" value="DCD"/>
    <property type="match status" value="1"/>
</dbReference>
<proteinExistence type="predicted"/>
<dbReference type="HOGENOM" id="CLU_757265_0_0_1"/>
<evidence type="ECO:0000256" key="1">
    <source>
        <dbReference type="SAM" id="MobiDB-lite"/>
    </source>
</evidence>
<gene>
    <name evidence="3" type="ORF">AMTR_s00016p00095700</name>
</gene>
<dbReference type="PANTHER" id="PTHR46444">
    <property type="entry name" value="DCD (DEVELOPMENT AND CELL DEATH) DOMAIN PROTEIN-RELATED"/>
    <property type="match status" value="1"/>
</dbReference>
<dbReference type="eggNOG" id="ENOG502RXXS">
    <property type="taxonomic scope" value="Eukaryota"/>
</dbReference>
<dbReference type="KEGG" id="atr:18434332"/>
<dbReference type="OrthoDB" id="1920894at2759"/>
<dbReference type="EMBL" id="KI393908">
    <property type="protein sequence ID" value="ERN06142.1"/>
    <property type="molecule type" value="Genomic_DNA"/>
</dbReference>
<keyword evidence="4" id="KW-1185">Reference proteome</keyword>